<dbReference type="Proteomes" id="UP000067243">
    <property type="component" value="Chromosome"/>
</dbReference>
<dbReference type="PATRIC" id="fig|216946.3.peg.1082"/>
<proteinExistence type="predicted"/>
<dbReference type="AlphaFoldDB" id="A0A0K1P8R8"/>
<dbReference type="InterPro" id="IPR003156">
    <property type="entry name" value="DHHA1_dom"/>
</dbReference>
<dbReference type="GO" id="GO:0003676">
    <property type="term" value="F:nucleic acid binding"/>
    <property type="evidence" value="ECO:0007669"/>
    <property type="project" value="InterPro"/>
</dbReference>
<dbReference type="KEGG" id="stur:STURON_001046"/>
<feature type="domain" description="DDH" evidence="1">
    <location>
        <begin position="13"/>
        <end position="148"/>
    </location>
</feature>
<accession>A0A0K1P8R8</accession>
<feature type="domain" description="DHHA1" evidence="2">
    <location>
        <begin position="210"/>
        <end position="310"/>
    </location>
</feature>
<dbReference type="STRING" id="216946.STURO_v1c10420"/>
<dbReference type="Pfam" id="PF02272">
    <property type="entry name" value="DHHA1"/>
    <property type="match status" value="1"/>
</dbReference>
<gene>
    <name evidence="3" type="ORF">STURON_001046</name>
</gene>
<dbReference type="EMBL" id="CP012328">
    <property type="protein sequence ID" value="AKU80292.1"/>
    <property type="molecule type" value="Genomic_DNA"/>
</dbReference>
<dbReference type="Gene3D" id="3.10.310.30">
    <property type="match status" value="1"/>
</dbReference>
<protein>
    <submittedName>
        <fullName evidence="3">DHH family protein</fullName>
    </submittedName>
</protein>
<name>A0A0K1P8R8_9MOLU</name>
<evidence type="ECO:0000313" key="3">
    <source>
        <dbReference type="EMBL" id="AKU80292.1"/>
    </source>
</evidence>
<sequence>MKDLIQFIKDFDHIVIAKHKSPDWDTHGSAYGLKSIIKTNFPSKNVYIVGWDMESDCREKDEAILNEEILEKCLFITVDVANYDRIDFDRLEHIKTIYKIDHHIEVDNFTQFKLVEDNAIACTQVITLWAYDNSLIIDKKAARYLFYGLITDSARFLYKNTNSKSFKAAMILSEVFTEITTVYESLYLKSIHQARWNSKCFSKIKQLKNEKVAYLKIKKKDFKNKNLTEFEVKSSLSIFLNIKEIEVWYIAYESNSSKKIKVSLRSRKHNVNKVAEKFGGGGHILASGLTLQSWKELKLLNKELDKLFKEDKVDE</sequence>
<organism evidence="3 4">
    <name type="scientific">Spiroplasma turonicum</name>
    <dbReference type="NCBI Taxonomy" id="216946"/>
    <lineage>
        <taxon>Bacteria</taxon>
        <taxon>Bacillati</taxon>
        <taxon>Mycoplasmatota</taxon>
        <taxon>Mollicutes</taxon>
        <taxon>Entomoplasmatales</taxon>
        <taxon>Spiroplasmataceae</taxon>
        <taxon>Spiroplasma</taxon>
    </lineage>
</organism>
<dbReference type="OrthoDB" id="9803668at2"/>
<dbReference type="InterPro" id="IPR051319">
    <property type="entry name" value="Oligoribo/pAp-PDE_c-di-AMP_PDE"/>
</dbReference>
<dbReference type="PANTHER" id="PTHR47618">
    <property type="entry name" value="BIFUNCTIONAL OLIGORIBONUCLEASE AND PAP PHOSPHATASE NRNA"/>
    <property type="match status" value="1"/>
</dbReference>
<keyword evidence="4" id="KW-1185">Reference proteome</keyword>
<dbReference type="InterPro" id="IPR038763">
    <property type="entry name" value="DHH_sf"/>
</dbReference>
<evidence type="ECO:0000313" key="4">
    <source>
        <dbReference type="Proteomes" id="UP000067243"/>
    </source>
</evidence>
<dbReference type="RefSeq" id="WP_075048850.1">
    <property type="nucleotide sequence ID" value="NZ_CP012328.1"/>
</dbReference>
<reference evidence="3 4" key="1">
    <citation type="journal article" date="2015" name="Genome Announc.">
        <title>Complete Genome Sequence of Spiroplasma turonicum Strain Tab4cT, a Parasite of a Horse Fly, Haematopota sp. (Diptera: Tabanidae).</title>
        <authorList>
            <person name="Davis R.E."/>
            <person name="Shao J."/>
            <person name="Zhao Y."/>
            <person name="Gasparich G.E."/>
            <person name="Gaynor B.J."/>
            <person name="Donofrio N."/>
        </authorList>
    </citation>
    <scope>NUCLEOTIDE SEQUENCE [LARGE SCALE GENOMIC DNA]</scope>
    <source>
        <strain evidence="3 4">Tab4c</strain>
    </source>
</reference>
<dbReference type="Pfam" id="PF01368">
    <property type="entry name" value="DHH"/>
    <property type="match status" value="1"/>
</dbReference>
<dbReference type="InterPro" id="IPR001667">
    <property type="entry name" value="DDH_dom"/>
</dbReference>
<dbReference type="SUPFAM" id="SSF64182">
    <property type="entry name" value="DHH phosphoesterases"/>
    <property type="match status" value="1"/>
</dbReference>
<evidence type="ECO:0000259" key="2">
    <source>
        <dbReference type="Pfam" id="PF02272"/>
    </source>
</evidence>
<dbReference type="PANTHER" id="PTHR47618:SF1">
    <property type="entry name" value="BIFUNCTIONAL OLIGORIBONUCLEASE AND PAP PHOSPHATASE NRNA"/>
    <property type="match status" value="1"/>
</dbReference>
<evidence type="ECO:0000259" key="1">
    <source>
        <dbReference type="Pfam" id="PF01368"/>
    </source>
</evidence>
<dbReference type="Gene3D" id="3.90.1640.10">
    <property type="entry name" value="inorganic pyrophosphatase (n-terminal core)"/>
    <property type="match status" value="1"/>
</dbReference>